<dbReference type="SMART" id="SM00564">
    <property type="entry name" value="PQQ"/>
    <property type="match status" value="5"/>
</dbReference>
<evidence type="ECO:0000313" key="2">
    <source>
        <dbReference type="EMBL" id="MBU2761317.1"/>
    </source>
</evidence>
<dbReference type="Gene3D" id="2.40.10.480">
    <property type="match status" value="1"/>
</dbReference>
<accession>A0ABS6A1D5</accession>
<organism evidence="2 3">
    <name type="scientific">Acidithiobacillus sulfurivorans</name>
    <dbReference type="NCBI Taxonomy" id="1958756"/>
    <lineage>
        <taxon>Bacteria</taxon>
        <taxon>Pseudomonadati</taxon>
        <taxon>Pseudomonadota</taxon>
        <taxon>Acidithiobacillia</taxon>
        <taxon>Acidithiobacillales</taxon>
        <taxon>Acidithiobacillaceae</taxon>
        <taxon>Acidithiobacillus</taxon>
    </lineage>
</organism>
<dbReference type="SUPFAM" id="SSF50998">
    <property type="entry name" value="Quinoprotein alcohol dehydrogenase-like"/>
    <property type="match status" value="2"/>
</dbReference>
<dbReference type="PANTHER" id="PTHR34512">
    <property type="entry name" value="CELL SURFACE PROTEIN"/>
    <property type="match status" value="1"/>
</dbReference>
<dbReference type="RefSeq" id="WP_215884842.1">
    <property type="nucleotide sequence ID" value="NZ_JAAOMP010000154.1"/>
</dbReference>
<dbReference type="InterPro" id="IPR002372">
    <property type="entry name" value="PQQ_rpt_dom"/>
</dbReference>
<dbReference type="PANTHER" id="PTHR34512:SF30">
    <property type="entry name" value="OUTER MEMBRANE PROTEIN ASSEMBLY FACTOR BAMB"/>
    <property type="match status" value="1"/>
</dbReference>
<feature type="domain" description="Pyrrolo-quinoline quinone repeat" evidence="1">
    <location>
        <begin position="146"/>
        <end position="317"/>
    </location>
</feature>
<proteinExistence type="predicted"/>
<gene>
    <name evidence="2" type="ORF">HAP95_14370</name>
</gene>
<keyword evidence="3" id="KW-1185">Reference proteome</keyword>
<evidence type="ECO:0000259" key="1">
    <source>
        <dbReference type="Pfam" id="PF13360"/>
    </source>
</evidence>
<reference evidence="2 3" key="1">
    <citation type="journal article" date="2021" name="ISME J.">
        <title>Genomic evolution of the class Acidithiobacillia: deep-branching Proteobacteria living in extreme acidic conditions.</title>
        <authorList>
            <person name="Moya-Beltran A."/>
            <person name="Beard S."/>
            <person name="Rojas-Villalobos C."/>
            <person name="Issotta F."/>
            <person name="Gallardo Y."/>
            <person name="Ulloa R."/>
            <person name="Giaveno A."/>
            <person name="Degli Esposti M."/>
            <person name="Johnson D.B."/>
            <person name="Quatrini R."/>
        </authorList>
    </citation>
    <scope>NUCLEOTIDE SEQUENCE [LARGE SCALE GENOMIC DNA]</scope>
    <source>
        <strain evidence="2 3">RW2</strain>
    </source>
</reference>
<dbReference type="Pfam" id="PF13360">
    <property type="entry name" value="PQQ_2"/>
    <property type="match status" value="2"/>
</dbReference>
<protein>
    <submittedName>
        <fullName evidence="2">PQQ-binding-like beta-propeller repeat protein</fullName>
    </submittedName>
</protein>
<dbReference type="Proteomes" id="UP000755654">
    <property type="component" value="Unassembled WGS sequence"/>
</dbReference>
<dbReference type="EMBL" id="JAAOMP010000154">
    <property type="protein sequence ID" value="MBU2761317.1"/>
    <property type="molecule type" value="Genomic_DNA"/>
</dbReference>
<comment type="caution">
    <text evidence="2">The sequence shown here is derived from an EMBL/GenBank/DDBJ whole genome shotgun (WGS) entry which is preliminary data.</text>
</comment>
<dbReference type="InterPro" id="IPR015943">
    <property type="entry name" value="WD40/YVTN_repeat-like_dom_sf"/>
</dbReference>
<feature type="domain" description="Pyrrolo-quinoline quinone repeat" evidence="1">
    <location>
        <begin position="392"/>
        <end position="477"/>
    </location>
</feature>
<dbReference type="Gene3D" id="2.130.10.10">
    <property type="entry name" value="YVTN repeat-like/Quinoprotein amine dehydrogenase"/>
    <property type="match status" value="2"/>
</dbReference>
<dbReference type="InterPro" id="IPR011047">
    <property type="entry name" value="Quinoprotein_ADH-like_sf"/>
</dbReference>
<sequence length="480" mass="54291">MSITTKKINALKHIWLIVVILYFATEPMAIASASSVNQFEDNIHHLNTSNQKLGSFTINLGERIIAPINIHKNNLYISAGRSKPQQGKVVRVDGKNGRIIWSTKLPNISMTEPIVTRHLVIVGMGGKRMFALNKGYSCRSPYPHGVIALHRKTGHIAWEHLTHCQVMPTPAYVNREILGPDGGGHFFSLNEKTGHILWKTKISGWSAMSSPLHAQNQLYFGTDNSFTDKNYFYDIDWRTHKVVWSQNLSHAQNLAEASPVLSHGIVYTAYMRNPPYAPLQIINHLWRHEKMKYFTFQVVGMQAKTGDVIFNKTIYTKRLPPNSWIHQRLLDEKYYWSNWTIAAARRMAHFLDIPVHFSKMSNHDPEKAGIYDPPLTAWRRTIFIEPRITHILYALRVGTGRLLWSVDTGEDVSNPNIYNGKLYLVNSHGVLFVINPNNGRVLFKRHLSAGSPGPADVLLSRNHLVVGGSSGKVVSVKTGL</sequence>
<dbReference type="InterPro" id="IPR018391">
    <property type="entry name" value="PQQ_b-propeller_rpt"/>
</dbReference>
<name>A0ABS6A1D5_9PROT</name>
<evidence type="ECO:0000313" key="3">
    <source>
        <dbReference type="Proteomes" id="UP000755654"/>
    </source>
</evidence>